<keyword evidence="2" id="KW-1185">Reference proteome</keyword>
<name>A0A3M2RI67_9HYPO</name>
<dbReference type="EMBL" id="NKUJ01000461">
    <property type="protein sequence ID" value="RMJ04859.1"/>
    <property type="molecule type" value="Genomic_DNA"/>
</dbReference>
<evidence type="ECO:0000313" key="1">
    <source>
        <dbReference type="EMBL" id="RMJ04859.1"/>
    </source>
</evidence>
<proteinExistence type="predicted"/>
<organism evidence="1 2">
    <name type="scientific">Fusarium kuroshium</name>
    <dbReference type="NCBI Taxonomy" id="2010991"/>
    <lineage>
        <taxon>Eukaryota</taxon>
        <taxon>Fungi</taxon>
        <taxon>Dikarya</taxon>
        <taxon>Ascomycota</taxon>
        <taxon>Pezizomycotina</taxon>
        <taxon>Sordariomycetes</taxon>
        <taxon>Hypocreomycetidae</taxon>
        <taxon>Hypocreales</taxon>
        <taxon>Nectriaceae</taxon>
        <taxon>Fusarium</taxon>
        <taxon>Fusarium solani species complex</taxon>
    </lineage>
</organism>
<comment type="caution">
    <text evidence="1">The sequence shown here is derived from an EMBL/GenBank/DDBJ whole genome shotgun (WGS) entry which is preliminary data.</text>
</comment>
<evidence type="ECO:0000313" key="2">
    <source>
        <dbReference type="Proteomes" id="UP000277212"/>
    </source>
</evidence>
<protein>
    <submittedName>
        <fullName evidence="1">Uncharacterized protein</fullName>
    </submittedName>
</protein>
<reference evidence="1 2" key="1">
    <citation type="submission" date="2017-06" db="EMBL/GenBank/DDBJ databases">
        <title>Comparative genomic analysis of Ambrosia Fusariam Clade fungi.</title>
        <authorList>
            <person name="Stajich J.E."/>
            <person name="Carrillo J."/>
            <person name="Kijimoto T."/>
            <person name="Eskalen A."/>
            <person name="O'Donnell K."/>
            <person name="Kasson M."/>
        </authorList>
    </citation>
    <scope>NUCLEOTIDE SEQUENCE [LARGE SCALE GENOMIC DNA]</scope>
    <source>
        <strain evidence="1">UCR3666</strain>
    </source>
</reference>
<sequence length="92" mass="10154">MDSPGCRLRHSHLPLRSLLAAGAPLPMISVHPSSGPLVVAGCLLMLDEPVSLSTFSLRHHHQRNIEDFEHLDRLELHRLPQVPGATGDRRVS</sequence>
<accession>A0A3M2RI67</accession>
<dbReference type="AlphaFoldDB" id="A0A3M2RI67"/>
<gene>
    <name evidence="1" type="ORF">CDV36_014471</name>
</gene>
<dbReference type="Proteomes" id="UP000277212">
    <property type="component" value="Unassembled WGS sequence"/>
</dbReference>